<organism evidence="1 2">
    <name type="scientific">Lactobacillus crispatus</name>
    <dbReference type="NCBI Taxonomy" id="47770"/>
    <lineage>
        <taxon>Bacteria</taxon>
        <taxon>Bacillati</taxon>
        <taxon>Bacillota</taxon>
        <taxon>Bacilli</taxon>
        <taxon>Lactobacillales</taxon>
        <taxon>Lactobacillaceae</taxon>
        <taxon>Lactobacillus</taxon>
    </lineage>
</organism>
<dbReference type="RefSeq" id="WP_151495289.1">
    <property type="nucleotide sequence ID" value="NZ_JBBOJP010000115.1"/>
</dbReference>
<name>A0A6A1Z7V9_9LACO</name>
<gene>
    <name evidence="1" type="ORF">F8251_04015</name>
</gene>
<protein>
    <submittedName>
        <fullName evidence="1">Uncharacterized protein</fullName>
    </submittedName>
</protein>
<reference evidence="1 2" key="1">
    <citation type="submission" date="2019-09" db="EMBL/GenBank/DDBJ databases">
        <title>Investigation of probiotic properties of different lactic acid bacteria.</title>
        <authorList>
            <person name="Jaomanjaka F."/>
            <person name="Blanc P."/>
        </authorList>
    </citation>
    <scope>NUCLEOTIDE SEQUENCE [LARGE SCALE GENOMIC DNA]</scope>
    <source>
        <strain evidence="1 2">BIO6272</strain>
    </source>
</reference>
<accession>A0A6A1Z7V9</accession>
<dbReference type="Proteomes" id="UP000430323">
    <property type="component" value="Unassembled WGS sequence"/>
</dbReference>
<dbReference type="EMBL" id="WBOB01000013">
    <property type="protein sequence ID" value="KAB1977230.1"/>
    <property type="molecule type" value="Genomic_DNA"/>
</dbReference>
<dbReference type="AlphaFoldDB" id="A0A6A1Z7V9"/>
<sequence length="73" mass="8169">MVRGLSRAERSFFAMAREQRVQRKSIRVDTAKPISSGRDFSERVRSVRSRQLARARATMARYGVKASSGHSGG</sequence>
<proteinExistence type="predicted"/>
<evidence type="ECO:0000313" key="1">
    <source>
        <dbReference type="EMBL" id="KAB1977230.1"/>
    </source>
</evidence>
<comment type="caution">
    <text evidence="1">The sequence shown here is derived from an EMBL/GenBank/DDBJ whole genome shotgun (WGS) entry which is preliminary data.</text>
</comment>
<evidence type="ECO:0000313" key="2">
    <source>
        <dbReference type="Proteomes" id="UP000430323"/>
    </source>
</evidence>